<dbReference type="Pfam" id="PF06776">
    <property type="entry name" value="IalB"/>
    <property type="match status" value="1"/>
</dbReference>
<sequence length="219" mass="23387">MTVILQEIARRIVVTSLTALMSLIGMAFGSALAQDAPKPAAAGAVTIDGWMKICGNDERQKKEICKTGYDLRSEGGQFLASISVSEMAGEARKIVELIMPTGLLLQPGVKVQVDQNKAEDGKFSLCMPEACVAGFVTTEAFLGSLKKGSTLTVTAQGQAANPISFAFPLASFKSANEGKAIDEATLKKRQEAIAQDIQQKQKSIEEQLRAEQHKATQSP</sequence>
<dbReference type="KEGG" id="mflg:ABS361_14415"/>
<feature type="signal peptide" evidence="2">
    <location>
        <begin position="1"/>
        <end position="33"/>
    </location>
</feature>
<dbReference type="EMBL" id="CP158568">
    <property type="protein sequence ID" value="XBY43283.1"/>
    <property type="molecule type" value="Genomic_DNA"/>
</dbReference>
<feature type="compositionally biased region" description="Basic and acidic residues" evidence="1">
    <location>
        <begin position="202"/>
        <end position="219"/>
    </location>
</feature>
<organism evidence="3">
    <name type="scientific">Methyloraptor flagellatus</name>
    <dbReference type="NCBI Taxonomy" id="3162530"/>
    <lineage>
        <taxon>Bacteria</taxon>
        <taxon>Pseudomonadati</taxon>
        <taxon>Pseudomonadota</taxon>
        <taxon>Alphaproteobacteria</taxon>
        <taxon>Hyphomicrobiales</taxon>
        <taxon>Ancalomicrobiaceae</taxon>
        <taxon>Methyloraptor</taxon>
    </lineage>
</organism>
<dbReference type="AlphaFoldDB" id="A0AAU7X868"/>
<dbReference type="Gene3D" id="2.60.40.1880">
    <property type="entry name" value="Invasion associated locus B (IalB) protein"/>
    <property type="match status" value="1"/>
</dbReference>
<protein>
    <submittedName>
        <fullName evidence="3">Invasion associated locus B family protein</fullName>
    </submittedName>
</protein>
<dbReference type="RefSeq" id="WP_407048382.1">
    <property type="nucleotide sequence ID" value="NZ_CP158568.1"/>
</dbReference>
<feature type="region of interest" description="Disordered" evidence="1">
    <location>
        <begin position="196"/>
        <end position="219"/>
    </location>
</feature>
<evidence type="ECO:0000256" key="2">
    <source>
        <dbReference type="SAM" id="SignalP"/>
    </source>
</evidence>
<name>A0AAU7X868_9HYPH</name>
<evidence type="ECO:0000256" key="1">
    <source>
        <dbReference type="SAM" id="MobiDB-lite"/>
    </source>
</evidence>
<gene>
    <name evidence="3" type="ORF">ABS361_14415</name>
</gene>
<proteinExistence type="predicted"/>
<evidence type="ECO:0000313" key="3">
    <source>
        <dbReference type="EMBL" id="XBY43283.1"/>
    </source>
</evidence>
<keyword evidence="2" id="KW-0732">Signal</keyword>
<feature type="chain" id="PRO_5043459421" evidence="2">
    <location>
        <begin position="34"/>
        <end position="219"/>
    </location>
</feature>
<dbReference type="InterPro" id="IPR038696">
    <property type="entry name" value="IalB_sf"/>
</dbReference>
<accession>A0AAU7X868</accession>
<reference evidence="3" key="1">
    <citation type="submission" date="2024-06" db="EMBL/GenBank/DDBJ databases">
        <title>Methylostella associata gen. nov., sp. nov., a novel Ancalomicrobiaceae-affiliated facultatively methylotrophic bacteria that feed on methanotrophs of the genus Methylococcus.</title>
        <authorList>
            <person name="Saltykova V."/>
            <person name="Danilova O.V."/>
            <person name="Oshkin I.Y."/>
            <person name="Belova S.E."/>
            <person name="Pimenov N.V."/>
            <person name="Dedysh S.N."/>
        </authorList>
    </citation>
    <scope>NUCLEOTIDE SEQUENCE</scope>
    <source>
        <strain evidence="3">S20</strain>
    </source>
</reference>
<dbReference type="InterPro" id="IPR010642">
    <property type="entry name" value="Invasion_prot_B"/>
</dbReference>